<keyword evidence="3 6" id="KW-0812">Transmembrane</keyword>
<organism evidence="7 8">
    <name type="scientific">Dictyocaulus viviparus</name>
    <name type="common">Bovine lungworm</name>
    <dbReference type="NCBI Taxonomy" id="29172"/>
    <lineage>
        <taxon>Eukaryota</taxon>
        <taxon>Metazoa</taxon>
        <taxon>Ecdysozoa</taxon>
        <taxon>Nematoda</taxon>
        <taxon>Chromadorea</taxon>
        <taxon>Rhabditida</taxon>
        <taxon>Rhabditina</taxon>
        <taxon>Rhabditomorpha</taxon>
        <taxon>Strongyloidea</taxon>
        <taxon>Metastrongylidae</taxon>
        <taxon>Dictyocaulus</taxon>
    </lineage>
</organism>
<feature type="transmembrane region" description="Helical" evidence="6">
    <location>
        <begin position="119"/>
        <end position="137"/>
    </location>
</feature>
<dbReference type="PANTHER" id="PTHR21433:SF0">
    <property type="entry name" value="TRANSMEMBRANE PROTEIN 120 HOMOLOG"/>
    <property type="match status" value="1"/>
</dbReference>
<evidence type="ECO:0000256" key="5">
    <source>
        <dbReference type="ARBA" id="ARBA00023136"/>
    </source>
</evidence>
<dbReference type="InterPro" id="IPR012926">
    <property type="entry name" value="TMEM120A/B"/>
</dbReference>
<comment type="similarity">
    <text evidence="2">Belongs to the TMEM120 family.</text>
</comment>
<feature type="transmembrane region" description="Helical" evidence="6">
    <location>
        <begin position="174"/>
        <end position="192"/>
    </location>
</feature>
<dbReference type="AlphaFoldDB" id="A0A0D8XQP5"/>
<evidence type="ECO:0000313" key="7">
    <source>
        <dbReference type="EMBL" id="KJH46983.1"/>
    </source>
</evidence>
<evidence type="ECO:0000256" key="4">
    <source>
        <dbReference type="ARBA" id="ARBA00022989"/>
    </source>
</evidence>
<dbReference type="OrthoDB" id="2015098at2759"/>
<dbReference type="PANTHER" id="PTHR21433">
    <property type="entry name" value="TRANSMEMBRANE PROTEIN INDUCED BY TUMOR NECROSIS FACTOR ALPHA"/>
    <property type="match status" value="1"/>
</dbReference>
<sequence length="336" mass="38935">MAIDVEDQTEDIKNNLNQFSNGKLIAQVQALDPAKKCMFCGREGKKAEPERKKKINNGFYLGIILGNSIDLTMTSTERFYFKKDYEKFKLRFTLLNLFPLAIAFLFPSRFYFKKDYEKFKLRFTLLNLFPLAIAFLFPSRPMDSICHFLMVWYYCTLTIRESILIINGSKLGSWWVAHHYLACVIGGVALTWPDDASYQAFHNQFLLFAAYICLVQQLQYQYQSGCLRRLHSLGQGDSMDVTLEGFASWMFQGLTFLLPFLAVIYVLELYNAYTLYYIWKVHGSVWQVPVLAVLFFVVGIGNVAMVSHIVFKKMQENSTSRVVKILRKYPSIAKIQ</sequence>
<evidence type="ECO:0000256" key="6">
    <source>
        <dbReference type="SAM" id="Phobius"/>
    </source>
</evidence>
<reference evidence="8" key="2">
    <citation type="journal article" date="2016" name="Sci. Rep.">
        <title>Dictyocaulus viviparus genome, variome and transcriptome elucidate lungworm biology and support future intervention.</title>
        <authorList>
            <person name="McNulty S.N."/>
            <person name="Strube C."/>
            <person name="Rosa B.A."/>
            <person name="Martin J.C."/>
            <person name="Tyagi R."/>
            <person name="Choi Y.J."/>
            <person name="Wang Q."/>
            <person name="Hallsworth Pepin K."/>
            <person name="Zhang X."/>
            <person name="Ozersky P."/>
            <person name="Wilson R.K."/>
            <person name="Sternberg P.W."/>
            <person name="Gasser R.B."/>
            <person name="Mitreva M."/>
        </authorList>
    </citation>
    <scope>NUCLEOTIDE SEQUENCE [LARGE SCALE GENOMIC DNA]</scope>
    <source>
        <strain evidence="8">HannoverDv2000</strain>
    </source>
</reference>
<reference evidence="7 8" key="1">
    <citation type="submission" date="2013-11" db="EMBL/GenBank/DDBJ databases">
        <title>Draft genome of the bovine lungworm Dictyocaulus viviparus.</title>
        <authorList>
            <person name="Mitreva M."/>
        </authorList>
    </citation>
    <scope>NUCLEOTIDE SEQUENCE [LARGE SCALE GENOMIC DNA]</scope>
    <source>
        <strain evidence="7 8">HannoverDv2000</strain>
    </source>
</reference>
<evidence type="ECO:0000256" key="2">
    <source>
        <dbReference type="ARBA" id="ARBA00009700"/>
    </source>
</evidence>
<feature type="transmembrane region" description="Helical" evidence="6">
    <location>
        <begin position="286"/>
        <end position="311"/>
    </location>
</feature>
<gene>
    <name evidence="7" type="ORF">DICVIV_06960</name>
</gene>
<proteinExistence type="inferred from homology"/>
<feature type="transmembrane region" description="Helical" evidence="6">
    <location>
        <begin position="204"/>
        <end position="222"/>
    </location>
</feature>
<feature type="transmembrane region" description="Helical" evidence="6">
    <location>
        <begin position="149"/>
        <end position="167"/>
    </location>
</feature>
<dbReference type="Pfam" id="PF07851">
    <property type="entry name" value="TMEM120A-B"/>
    <property type="match status" value="1"/>
</dbReference>
<dbReference type="Proteomes" id="UP000053766">
    <property type="component" value="Unassembled WGS sequence"/>
</dbReference>
<evidence type="ECO:0000313" key="8">
    <source>
        <dbReference type="Proteomes" id="UP000053766"/>
    </source>
</evidence>
<comment type="subcellular location">
    <subcellularLocation>
        <location evidence="1">Membrane</location>
        <topology evidence="1">Multi-pass membrane protein</topology>
    </subcellularLocation>
</comment>
<evidence type="ECO:0000256" key="1">
    <source>
        <dbReference type="ARBA" id="ARBA00004141"/>
    </source>
</evidence>
<evidence type="ECO:0000256" key="3">
    <source>
        <dbReference type="ARBA" id="ARBA00022692"/>
    </source>
</evidence>
<dbReference type="EMBL" id="KN716326">
    <property type="protein sequence ID" value="KJH46983.1"/>
    <property type="molecule type" value="Genomic_DNA"/>
</dbReference>
<keyword evidence="8" id="KW-1185">Reference proteome</keyword>
<feature type="transmembrane region" description="Helical" evidence="6">
    <location>
        <begin position="55"/>
        <end position="73"/>
    </location>
</feature>
<dbReference type="GO" id="GO:0016020">
    <property type="term" value="C:membrane"/>
    <property type="evidence" value="ECO:0007669"/>
    <property type="project" value="UniProtKB-SubCell"/>
</dbReference>
<feature type="transmembrane region" description="Helical" evidence="6">
    <location>
        <begin position="93"/>
        <end position="112"/>
    </location>
</feature>
<keyword evidence="5 6" id="KW-0472">Membrane</keyword>
<keyword evidence="4 6" id="KW-1133">Transmembrane helix</keyword>
<protein>
    <submittedName>
        <fullName evidence="7">TMPIT-like protein</fullName>
    </submittedName>
</protein>
<accession>A0A0D8XQP5</accession>
<name>A0A0D8XQP5_DICVI</name>